<evidence type="ECO:0000313" key="3">
    <source>
        <dbReference type="Proteomes" id="UP001221142"/>
    </source>
</evidence>
<gene>
    <name evidence="2" type="ORF">FB45DRAFT_1010431</name>
</gene>
<proteinExistence type="predicted"/>
<dbReference type="Proteomes" id="UP001221142">
    <property type="component" value="Unassembled WGS sequence"/>
</dbReference>
<dbReference type="EMBL" id="JARKIF010000040">
    <property type="protein sequence ID" value="KAJ7609399.1"/>
    <property type="molecule type" value="Genomic_DNA"/>
</dbReference>
<accession>A0AAD7B3Z5</accession>
<keyword evidence="3" id="KW-1185">Reference proteome</keyword>
<protein>
    <submittedName>
        <fullName evidence="2">Uncharacterized protein</fullName>
    </submittedName>
</protein>
<feature type="compositionally biased region" description="Polar residues" evidence="1">
    <location>
        <begin position="1"/>
        <end position="21"/>
    </location>
</feature>
<name>A0AAD7B3Z5_9AGAR</name>
<organism evidence="2 3">
    <name type="scientific">Roridomyces roridus</name>
    <dbReference type="NCBI Taxonomy" id="1738132"/>
    <lineage>
        <taxon>Eukaryota</taxon>
        <taxon>Fungi</taxon>
        <taxon>Dikarya</taxon>
        <taxon>Basidiomycota</taxon>
        <taxon>Agaricomycotina</taxon>
        <taxon>Agaricomycetes</taxon>
        <taxon>Agaricomycetidae</taxon>
        <taxon>Agaricales</taxon>
        <taxon>Marasmiineae</taxon>
        <taxon>Mycenaceae</taxon>
        <taxon>Roridomyces</taxon>
    </lineage>
</organism>
<feature type="region of interest" description="Disordered" evidence="1">
    <location>
        <begin position="1"/>
        <end position="49"/>
    </location>
</feature>
<reference evidence="2" key="1">
    <citation type="submission" date="2023-03" db="EMBL/GenBank/DDBJ databases">
        <title>Massive genome expansion in bonnet fungi (Mycena s.s.) driven by repeated elements and novel gene families across ecological guilds.</title>
        <authorList>
            <consortium name="Lawrence Berkeley National Laboratory"/>
            <person name="Harder C.B."/>
            <person name="Miyauchi S."/>
            <person name="Viragh M."/>
            <person name="Kuo A."/>
            <person name="Thoen E."/>
            <person name="Andreopoulos B."/>
            <person name="Lu D."/>
            <person name="Skrede I."/>
            <person name="Drula E."/>
            <person name="Henrissat B."/>
            <person name="Morin E."/>
            <person name="Kohler A."/>
            <person name="Barry K."/>
            <person name="LaButti K."/>
            <person name="Morin E."/>
            <person name="Salamov A."/>
            <person name="Lipzen A."/>
            <person name="Mereny Z."/>
            <person name="Hegedus B."/>
            <person name="Baldrian P."/>
            <person name="Stursova M."/>
            <person name="Weitz H."/>
            <person name="Taylor A."/>
            <person name="Grigoriev I.V."/>
            <person name="Nagy L.G."/>
            <person name="Martin F."/>
            <person name="Kauserud H."/>
        </authorList>
    </citation>
    <scope>NUCLEOTIDE SEQUENCE</scope>
    <source>
        <strain evidence="2">9284</strain>
    </source>
</reference>
<evidence type="ECO:0000256" key="1">
    <source>
        <dbReference type="SAM" id="MobiDB-lite"/>
    </source>
</evidence>
<sequence length="241" mass="26216">MDCSRIQSSRVYPHSTTTSSRGGARAEITRLPPGDPPTPANKVSVSAPPITRRARRIARDSKAAAESAEVAEVRKIAEGDDNLPYKHFKLSQRLVYDQCTTQPKHEIPPKARSQRSPAAALAAHTLLHVQYASGTREVAPGQACAPSSSRRRSRAAQRRIRHASDVPKIQPYAITYCPPPPPRTSKAPSKQLLMAPSRSISQLSVGALGAIAALQKNVAALFKCRAARSTAPCREYRTWQI</sequence>
<dbReference type="AlphaFoldDB" id="A0AAD7B3Z5"/>
<comment type="caution">
    <text evidence="2">The sequence shown here is derived from an EMBL/GenBank/DDBJ whole genome shotgun (WGS) entry which is preliminary data.</text>
</comment>
<evidence type="ECO:0000313" key="2">
    <source>
        <dbReference type="EMBL" id="KAJ7609399.1"/>
    </source>
</evidence>